<gene>
    <name evidence="1" type="ORF">RMCFA_3140</name>
</gene>
<dbReference type="EMBL" id="BCSZ01000030">
    <property type="protein sequence ID" value="GAT03028.1"/>
    <property type="molecule type" value="Genomic_DNA"/>
</dbReference>
<reference evidence="2" key="2">
    <citation type="submission" date="2016-02" db="EMBL/GenBank/DDBJ databases">
        <title>Draft genome sequence of five rapidly growing Mycobacterium species.</title>
        <authorList>
            <person name="Katahira K."/>
            <person name="Gotou Y."/>
            <person name="Iida K."/>
            <person name="Ogura Y."/>
            <person name="Hayashi T."/>
        </authorList>
    </citation>
    <scope>NUCLEOTIDE SEQUENCE [LARGE SCALE GENOMIC DNA]</scope>
    <source>
        <strain evidence="2">JCM6368</strain>
    </source>
</reference>
<accession>A0A100WR22</accession>
<dbReference type="Proteomes" id="UP000069705">
    <property type="component" value="Unassembled WGS sequence"/>
</dbReference>
<evidence type="ECO:0000313" key="2">
    <source>
        <dbReference type="Proteomes" id="UP000069705"/>
    </source>
</evidence>
<reference evidence="1 2" key="1">
    <citation type="journal article" date="2016" name="Genome Announc.">
        <title>Draft Genome Sequences of Five Rapidly Growing Mycobacterium Species, M. thermoresistibile, M. fortuitum subsp. acetamidolyticum, M. canariasense, M. brisbanense, and M. novocastrense.</title>
        <authorList>
            <person name="Katahira K."/>
            <person name="Ogura Y."/>
            <person name="Gotoh Y."/>
            <person name="Hayashi T."/>
        </authorList>
    </citation>
    <scope>NUCLEOTIDE SEQUENCE [LARGE SCALE GENOMIC DNA]</scope>
    <source>
        <strain evidence="1 2">JCM6368</strain>
    </source>
</reference>
<protein>
    <submittedName>
        <fullName evidence="1">Uncharacterized protein</fullName>
    </submittedName>
</protein>
<proteinExistence type="predicted"/>
<comment type="caution">
    <text evidence="1">The sequence shown here is derived from an EMBL/GenBank/DDBJ whole genome shotgun (WGS) entry which is preliminary data.</text>
</comment>
<dbReference type="AlphaFoldDB" id="A0A100WR22"/>
<sequence length="63" mass="6800">MVHVKGFQPFDDVVGGFPGHVGGDFVAGRVDGGTGVHHDMGDAGFTVQDIEYRATQIHRRYDA</sequence>
<organism evidence="1 2">
    <name type="scientific">Mycolicibacterium fortuitum subsp. acetamidolyticum</name>
    <dbReference type="NCBI Taxonomy" id="144550"/>
    <lineage>
        <taxon>Bacteria</taxon>
        <taxon>Bacillati</taxon>
        <taxon>Actinomycetota</taxon>
        <taxon>Actinomycetes</taxon>
        <taxon>Mycobacteriales</taxon>
        <taxon>Mycobacteriaceae</taxon>
        <taxon>Mycolicibacterium</taxon>
    </lineage>
</organism>
<name>A0A100WR22_MYCFO</name>
<evidence type="ECO:0000313" key="1">
    <source>
        <dbReference type="EMBL" id="GAT03028.1"/>
    </source>
</evidence>